<dbReference type="PROSITE" id="PS50977">
    <property type="entry name" value="HTH_TETR_2"/>
    <property type="match status" value="1"/>
</dbReference>
<sequence>MGIVERKIRQKQEVRSSILLAAWQLVEREGWQALSIRKIADAIEYSIPVIYQHFDNKEAILLEFIKQGFALLTQELQAARTVSPLPSQQLMDMARAYSKFAFEHKHYYQLMYGMGMPACETVNQVEEMQAFSQVLLQVIGEAIAQSQHPATNDFLKFHTYWSILHGLVSIQMIESQQGPNGWHDQVLEDAVNGFIQSLN</sequence>
<dbReference type="InterPro" id="IPR009057">
    <property type="entry name" value="Homeodomain-like_sf"/>
</dbReference>
<evidence type="ECO:0000259" key="5">
    <source>
        <dbReference type="PROSITE" id="PS50977"/>
    </source>
</evidence>
<keyword evidence="7" id="KW-1185">Reference proteome</keyword>
<dbReference type="PANTHER" id="PTHR30055:SF234">
    <property type="entry name" value="HTH-TYPE TRANSCRIPTIONAL REGULATOR BETI"/>
    <property type="match status" value="1"/>
</dbReference>
<dbReference type="PRINTS" id="PR00455">
    <property type="entry name" value="HTHTETR"/>
</dbReference>
<organism evidence="6 7">
    <name type="scientific">Siphonobacter curvatus</name>
    <dbReference type="NCBI Taxonomy" id="2094562"/>
    <lineage>
        <taxon>Bacteria</taxon>
        <taxon>Pseudomonadati</taxon>
        <taxon>Bacteroidota</taxon>
        <taxon>Cytophagia</taxon>
        <taxon>Cytophagales</taxon>
        <taxon>Cytophagaceae</taxon>
        <taxon>Siphonobacter</taxon>
    </lineage>
</organism>
<dbReference type="InterPro" id="IPR050109">
    <property type="entry name" value="HTH-type_TetR-like_transc_reg"/>
</dbReference>
<reference evidence="7" key="1">
    <citation type="submission" date="2018-02" db="EMBL/GenBank/DDBJ databases">
        <title>Genome sequencing of Solimonas sp. HR-BB.</title>
        <authorList>
            <person name="Lee Y."/>
            <person name="Jeon C.O."/>
        </authorList>
    </citation>
    <scope>NUCLEOTIDE SEQUENCE [LARGE SCALE GENOMIC DNA]</scope>
    <source>
        <strain evidence="7">HR-U</strain>
    </source>
</reference>
<dbReference type="OrthoDB" id="594604at2"/>
<dbReference type="InterPro" id="IPR036271">
    <property type="entry name" value="Tet_transcr_reg_TetR-rel_C_sf"/>
</dbReference>
<dbReference type="GO" id="GO:0003700">
    <property type="term" value="F:DNA-binding transcription factor activity"/>
    <property type="evidence" value="ECO:0007669"/>
    <property type="project" value="TreeGrafter"/>
</dbReference>
<feature type="domain" description="HTH tetR-type" evidence="5">
    <location>
        <begin position="12"/>
        <end position="72"/>
    </location>
</feature>
<dbReference type="Gene3D" id="1.10.357.10">
    <property type="entry name" value="Tetracycline Repressor, domain 2"/>
    <property type="match status" value="1"/>
</dbReference>
<keyword evidence="2 4" id="KW-0238">DNA-binding</keyword>
<evidence type="ECO:0000256" key="3">
    <source>
        <dbReference type="ARBA" id="ARBA00023163"/>
    </source>
</evidence>
<dbReference type="Pfam" id="PF13305">
    <property type="entry name" value="TetR_C_33"/>
    <property type="match status" value="1"/>
</dbReference>
<evidence type="ECO:0000256" key="2">
    <source>
        <dbReference type="ARBA" id="ARBA00023125"/>
    </source>
</evidence>
<dbReference type="RefSeq" id="WP_104715057.1">
    <property type="nucleotide sequence ID" value="NZ_PTRA01000004.1"/>
</dbReference>
<dbReference type="AlphaFoldDB" id="A0A2S7II29"/>
<evidence type="ECO:0000256" key="4">
    <source>
        <dbReference type="PROSITE-ProRule" id="PRU00335"/>
    </source>
</evidence>
<feature type="DNA-binding region" description="H-T-H motif" evidence="4">
    <location>
        <begin position="35"/>
        <end position="54"/>
    </location>
</feature>
<dbReference type="SUPFAM" id="SSF46689">
    <property type="entry name" value="Homeodomain-like"/>
    <property type="match status" value="1"/>
</dbReference>
<comment type="caution">
    <text evidence="6">The sequence shown here is derived from an EMBL/GenBank/DDBJ whole genome shotgun (WGS) entry which is preliminary data.</text>
</comment>
<protein>
    <submittedName>
        <fullName evidence="6">TetR/AcrR family transcriptional regulator</fullName>
    </submittedName>
</protein>
<dbReference type="SUPFAM" id="SSF48498">
    <property type="entry name" value="Tetracyclin repressor-like, C-terminal domain"/>
    <property type="match status" value="1"/>
</dbReference>
<keyword evidence="1" id="KW-0805">Transcription regulation</keyword>
<dbReference type="Pfam" id="PF00440">
    <property type="entry name" value="TetR_N"/>
    <property type="match status" value="1"/>
</dbReference>
<name>A0A2S7II29_9BACT</name>
<dbReference type="InterPro" id="IPR025996">
    <property type="entry name" value="MT1864/Rv1816-like_C"/>
</dbReference>
<keyword evidence="3" id="KW-0804">Transcription</keyword>
<proteinExistence type="predicted"/>
<dbReference type="EMBL" id="PTRA01000004">
    <property type="protein sequence ID" value="PQA55595.1"/>
    <property type="molecule type" value="Genomic_DNA"/>
</dbReference>
<evidence type="ECO:0000313" key="7">
    <source>
        <dbReference type="Proteomes" id="UP000239590"/>
    </source>
</evidence>
<accession>A0A2S7II29</accession>
<evidence type="ECO:0000313" key="6">
    <source>
        <dbReference type="EMBL" id="PQA55595.1"/>
    </source>
</evidence>
<evidence type="ECO:0000256" key="1">
    <source>
        <dbReference type="ARBA" id="ARBA00023015"/>
    </source>
</evidence>
<gene>
    <name evidence="6" type="ORF">C5O19_19455</name>
</gene>
<dbReference type="Proteomes" id="UP000239590">
    <property type="component" value="Unassembled WGS sequence"/>
</dbReference>
<dbReference type="InterPro" id="IPR001647">
    <property type="entry name" value="HTH_TetR"/>
</dbReference>
<dbReference type="PANTHER" id="PTHR30055">
    <property type="entry name" value="HTH-TYPE TRANSCRIPTIONAL REGULATOR RUTR"/>
    <property type="match status" value="1"/>
</dbReference>
<dbReference type="GO" id="GO:0000976">
    <property type="term" value="F:transcription cis-regulatory region binding"/>
    <property type="evidence" value="ECO:0007669"/>
    <property type="project" value="TreeGrafter"/>
</dbReference>